<gene>
    <name evidence="1" type="ORF">SBF1_5140001</name>
</gene>
<dbReference type="Proteomes" id="UP000238916">
    <property type="component" value="Unassembled WGS sequence"/>
</dbReference>
<evidence type="ECO:0000313" key="2">
    <source>
        <dbReference type="Proteomes" id="UP000238916"/>
    </source>
</evidence>
<dbReference type="AlphaFoldDB" id="A0A2U3LI09"/>
<name>A0A2U3LI09_9FIRM</name>
<accession>A0A2U3LI09</accession>
<evidence type="ECO:0000313" key="1">
    <source>
        <dbReference type="EMBL" id="SPF51585.1"/>
    </source>
</evidence>
<proteinExistence type="predicted"/>
<reference evidence="2" key="1">
    <citation type="submission" date="2018-02" db="EMBL/GenBank/DDBJ databases">
        <authorList>
            <person name="Hausmann B."/>
        </authorList>
    </citation>
    <scope>NUCLEOTIDE SEQUENCE [LARGE SCALE GENOMIC DNA]</scope>
    <source>
        <strain evidence="2">Peat soil MAG SbF1</strain>
    </source>
</reference>
<sequence>MTRKEEDMMDNPCGTTKAKVFEHTEVNGIPVYFGSGVNPVNSPAQFFVAWGKGALSGGLIHTFNSESAEKGFRWFIDEDEAEAEYAKLQQILASFIL</sequence>
<protein>
    <submittedName>
        <fullName evidence="1">Uncharacterized protein</fullName>
    </submittedName>
</protein>
<dbReference type="EMBL" id="OMOF01000462">
    <property type="protein sequence ID" value="SPF51585.1"/>
    <property type="molecule type" value="Genomic_DNA"/>
</dbReference>
<organism evidence="1 2">
    <name type="scientific">Candidatus Desulfosporosinus infrequens</name>
    <dbReference type="NCBI Taxonomy" id="2043169"/>
    <lineage>
        <taxon>Bacteria</taxon>
        <taxon>Bacillati</taxon>
        <taxon>Bacillota</taxon>
        <taxon>Clostridia</taxon>
        <taxon>Eubacteriales</taxon>
        <taxon>Desulfitobacteriaceae</taxon>
        <taxon>Desulfosporosinus</taxon>
    </lineage>
</organism>